<dbReference type="InterPro" id="IPR037401">
    <property type="entry name" value="SnoaL-like"/>
</dbReference>
<dbReference type="Gene3D" id="3.10.450.50">
    <property type="match status" value="1"/>
</dbReference>
<organism evidence="2 3">
    <name type="scientific">Streptomyces gobitricini</name>
    <dbReference type="NCBI Taxonomy" id="68211"/>
    <lineage>
        <taxon>Bacteria</taxon>
        <taxon>Bacillati</taxon>
        <taxon>Actinomycetota</taxon>
        <taxon>Actinomycetes</taxon>
        <taxon>Kitasatosporales</taxon>
        <taxon>Streptomycetaceae</taxon>
        <taxon>Streptomyces</taxon>
    </lineage>
</organism>
<name>A0ABP5YWC2_9ACTN</name>
<proteinExistence type="predicted"/>
<evidence type="ECO:0000313" key="3">
    <source>
        <dbReference type="Proteomes" id="UP001499942"/>
    </source>
</evidence>
<dbReference type="SUPFAM" id="SSF54427">
    <property type="entry name" value="NTF2-like"/>
    <property type="match status" value="1"/>
</dbReference>
<evidence type="ECO:0000259" key="1">
    <source>
        <dbReference type="Pfam" id="PF12680"/>
    </source>
</evidence>
<gene>
    <name evidence="2" type="ORF">GCM10010393_19340</name>
</gene>
<dbReference type="RefSeq" id="WP_344359003.1">
    <property type="nucleotide sequence ID" value="NZ_BAAASR010000011.1"/>
</dbReference>
<comment type="caution">
    <text evidence="2">The sequence shown here is derived from an EMBL/GenBank/DDBJ whole genome shotgun (WGS) entry which is preliminary data.</text>
</comment>
<protein>
    <recommendedName>
        <fullName evidence="1">SnoaL-like domain-containing protein</fullName>
    </recommendedName>
</protein>
<feature type="domain" description="SnoaL-like" evidence="1">
    <location>
        <begin position="28"/>
        <end position="111"/>
    </location>
</feature>
<sequence length="126" mass="14515">MEPPEQFIADFFSSFTEQALRNDEDPGHVVDRYFTADIVQVSDGVRLDRDKLVAHIRPLRKNLVAYRFDVHEALMDGGRVAARLTVHGRMRKGREIATEVHLFGEFTPEGRMRLSHQLTRTLPEGR</sequence>
<dbReference type="Proteomes" id="UP001499942">
    <property type="component" value="Unassembled WGS sequence"/>
</dbReference>
<keyword evidence="3" id="KW-1185">Reference proteome</keyword>
<dbReference type="Pfam" id="PF12680">
    <property type="entry name" value="SnoaL_2"/>
    <property type="match status" value="1"/>
</dbReference>
<accession>A0ABP5YWC2</accession>
<reference evidence="3" key="1">
    <citation type="journal article" date="2019" name="Int. J. Syst. Evol. Microbiol.">
        <title>The Global Catalogue of Microorganisms (GCM) 10K type strain sequencing project: providing services to taxonomists for standard genome sequencing and annotation.</title>
        <authorList>
            <consortium name="The Broad Institute Genomics Platform"/>
            <consortium name="The Broad Institute Genome Sequencing Center for Infectious Disease"/>
            <person name="Wu L."/>
            <person name="Ma J."/>
        </authorList>
    </citation>
    <scope>NUCLEOTIDE SEQUENCE [LARGE SCALE GENOMIC DNA]</scope>
    <source>
        <strain evidence="3">JCM 5062</strain>
    </source>
</reference>
<dbReference type="EMBL" id="BAAASR010000011">
    <property type="protein sequence ID" value="GAA2488086.1"/>
    <property type="molecule type" value="Genomic_DNA"/>
</dbReference>
<evidence type="ECO:0000313" key="2">
    <source>
        <dbReference type="EMBL" id="GAA2488086.1"/>
    </source>
</evidence>
<dbReference type="InterPro" id="IPR032710">
    <property type="entry name" value="NTF2-like_dom_sf"/>
</dbReference>